<dbReference type="EMBL" id="NBSH01000007">
    <property type="protein sequence ID" value="ORX36611.1"/>
    <property type="molecule type" value="Genomic_DNA"/>
</dbReference>
<reference evidence="2 3" key="1">
    <citation type="submission" date="2017-03" db="EMBL/GenBank/DDBJ databases">
        <title>Widespread Adenine N6-methylation of Active Genes in Fungi.</title>
        <authorList>
            <consortium name="DOE Joint Genome Institute"/>
            <person name="Mondo S.J."/>
            <person name="Dannebaum R.O."/>
            <person name="Kuo R.C."/>
            <person name="Louie K.B."/>
            <person name="Bewick A.J."/>
            <person name="Labutti K."/>
            <person name="Haridas S."/>
            <person name="Kuo A."/>
            <person name="Salamov A."/>
            <person name="Ahrendt S.R."/>
            <person name="Lau R."/>
            <person name="Bowen B.P."/>
            <person name="Lipzen A."/>
            <person name="Sullivan W."/>
            <person name="Andreopoulos W.B."/>
            <person name="Clum A."/>
            <person name="Lindquist E."/>
            <person name="Daum C."/>
            <person name="Northen T.R."/>
            <person name="Ramamoorthy G."/>
            <person name="Schmitz R.J."/>
            <person name="Gryganskyi A."/>
            <person name="Culley D."/>
            <person name="Magnuson J."/>
            <person name="James T.Y."/>
            <person name="O'Malley M.A."/>
            <person name="Stajich J.E."/>
            <person name="Spatafora J.W."/>
            <person name="Visel A."/>
            <person name="Grigoriev I.V."/>
        </authorList>
    </citation>
    <scope>NUCLEOTIDE SEQUENCE [LARGE SCALE GENOMIC DNA]</scope>
    <source>
        <strain evidence="2 3">NRRL Y-17943</strain>
    </source>
</reference>
<dbReference type="GeneID" id="33560075"/>
<dbReference type="AlphaFoldDB" id="A0A1Y1UEW5"/>
<keyword evidence="3" id="KW-1185">Reference proteome</keyword>
<accession>A0A1Y1UEW5</accession>
<feature type="compositionally biased region" description="Polar residues" evidence="1">
    <location>
        <begin position="15"/>
        <end position="24"/>
    </location>
</feature>
<proteinExistence type="predicted"/>
<comment type="caution">
    <text evidence="2">The sequence shown here is derived from an EMBL/GenBank/DDBJ whole genome shotgun (WGS) entry which is preliminary data.</text>
</comment>
<feature type="compositionally biased region" description="Acidic residues" evidence="1">
    <location>
        <begin position="124"/>
        <end position="147"/>
    </location>
</feature>
<evidence type="ECO:0000313" key="3">
    <source>
        <dbReference type="Proteomes" id="UP000193218"/>
    </source>
</evidence>
<feature type="compositionally biased region" description="Low complexity" evidence="1">
    <location>
        <begin position="97"/>
        <end position="123"/>
    </location>
</feature>
<feature type="compositionally biased region" description="Polar residues" evidence="1">
    <location>
        <begin position="194"/>
        <end position="205"/>
    </location>
</feature>
<dbReference type="RefSeq" id="XP_021870680.1">
    <property type="nucleotide sequence ID" value="XM_022018266.1"/>
</dbReference>
<sequence length="285" mass="30957">MTTIARPSTPFPHTASLSHSASGSNHHKMTLPPTYHYTTPIHFAPKALPTPTPPSLLARTSSTGSNSSGHYIHLRRSSSARQSPAGEDLSRTPSLVPASPRRGSASSSLLVLTPPSTSTLLLPEVEEDADADDDVDDVEEMDAEESPELPKSRSAGFALPPPTYNWSDKPIEPDTTFDFDSSFSSSPASRLENWITTSNSVTPSNPFRRPALKRRDTPRPSIEQAPKSLKRPAFRRRSTPPPPPSSRASHLRLSPLKEVAESSLSTGQKLRSVITGSQWVVVDRQ</sequence>
<evidence type="ECO:0000256" key="1">
    <source>
        <dbReference type="SAM" id="MobiDB-lite"/>
    </source>
</evidence>
<organism evidence="2 3">
    <name type="scientific">Kockovaella imperatae</name>
    <dbReference type="NCBI Taxonomy" id="4999"/>
    <lineage>
        <taxon>Eukaryota</taxon>
        <taxon>Fungi</taxon>
        <taxon>Dikarya</taxon>
        <taxon>Basidiomycota</taxon>
        <taxon>Agaricomycotina</taxon>
        <taxon>Tremellomycetes</taxon>
        <taxon>Tremellales</taxon>
        <taxon>Cuniculitremaceae</taxon>
        <taxon>Kockovaella</taxon>
    </lineage>
</organism>
<feature type="compositionally biased region" description="Low complexity" evidence="1">
    <location>
        <begin position="174"/>
        <end position="186"/>
    </location>
</feature>
<dbReference type="InParanoid" id="A0A1Y1UEW5"/>
<evidence type="ECO:0000313" key="2">
    <source>
        <dbReference type="EMBL" id="ORX36611.1"/>
    </source>
</evidence>
<feature type="compositionally biased region" description="Low complexity" evidence="1">
    <location>
        <begin position="246"/>
        <end position="256"/>
    </location>
</feature>
<name>A0A1Y1UEW5_9TREE</name>
<feature type="region of interest" description="Disordered" evidence="1">
    <location>
        <begin position="1"/>
        <end position="268"/>
    </location>
</feature>
<protein>
    <submittedName>
        <fullName evidence="2">Uncharacterized protein</fullName>
    </submittedName>
</protein>
<gene>
    <name evidence="2" type="ORF">BD324DRAFT_651100</name>
</gene>
<dbReference type="Proteomes" id="UP000193218">
    <property type="component" value="Unassembled WGS sequence"/>
</dbReference>
<feature type="compositionally biased region" description="Basic residues" evidence="1">
    <location>
        <begin position="228"/>
        <end position="238"/>
    </location>
</feature>